<feature type="domain" description="EGF-like" evidence="14">
    <location>
        <begin position="12"/>
        <end position="48"/>
    </location>
</feature>
<keyword evidence="16" id="KW-1185">Reference proteome</keyword>
<feature type="disulfide bond" evidence="11">
    <location>
        <begin position="178"/>
        <end position="187"/>
    </location>
</feature>
<keyword evidence="4" id="KW-0732">Signal</keyword>
<dbReference type="InterPro" id="IPR013032">
    <property type="entry name" value="EGF-like_CS"/>
</dbReference>
<keyword evidence="10" id="KW-0325">Glycoprotein</keyword>
<name>A0AAD9NJY1_RIDPI</name>
<feature type="disulfide bond" evidence="11">
    <location>
        <begin position="38"/>
        <end position="47"/>
    </location>
</feature>
<dbReference type="PANTHER" id="PTHR24049:SF22">
    <property type="entry name" value="DROSOPHILA CRUMBS HOMOLOG"/>
    <property type="match status" value="1"/>
</dbReference>
<dbReference type="PROSITE" id="PS50026">
    <property type="entry name" value="EGF_3"/>
    <property type="match status" value="4"/>
</dbReference>
<dbReference type="Pfam" id="PF25024">
    <property type="entry name" value="EGF_TEN"/>
    <property type="match status" value="1"/>
</dbReference>
<gene>
    <name evidence="15" type="ORF">NP493_932g00009</name>
</gene>
<feature type="compositionally biased region" description="Basic and acidic residues" evidence="12">
    <location>
        <begin position="210"/>
        <end position="224"/>
    </location>
</feature>
<feature type="region of interest" description="Disordered" evidence="12">
    <location>
        <begin position="193"/>
        <end position="244"/>
    </location>
</feature>
<dbReference type="PROSITE" id="PS01186">
    <property type="entry name" value="EGF_2"/>
    <property type="match status" value="1"/>
</dbReference>
<evidence type="ECO:0000256" key="2">
    <source>
        <dbReference type="ARBA" id="ARBA00022536"/>
    </source>
</evidence>
<dbReference type="FunFam" id="2.10.25.10:FF:000143">
    <property type="entry name" value="Protein crumbs 1"/>
    <property type="match status" value="1"/>
</dbReference>
<dbReference type="GO" id="GO:0005509">
    <property type="term" value="F:calcium ion binding"/>
    <property type="evidence" value="ECO:0007669"/>
    <property type="project" value="InterPro"/>
</dbReference>
<evidence type="ECO:0000313" key="16">
    <source>
        <dbReference type="Proteomes" id="UP001209878"/>
    </source>
</evidence>
<dbReference type="Pfam" id="PF00008">
    <property type="entry name" value="EGF"/>
    <property type="match status" value="1"/>
</dbReference>
<dbReference type="InterPro" id="IPR001881">
    <property type="entry name" value="EGF-like_Ca-bd_dom"/>
</dbReference>
<keyword evidence="7 13" id="KW-1133">Transmembrane helix</keyword>
<proteinExistence type="predicted"/>
<dbReference type="InterPro" id="IPR000742">
    <property type="entry name" value="EGF"/>
</dbReference>
<dbReference type="InterPro" id="IPR018097">
    <property type="entry name" value="EGF_Ca-bd_CS"/>
</dbReference>
<dbReference type="Gene3D" id="2.10.25.10">
    <property type="entry name" value="Laminin"/>
    <property type="match status" value="5"/>
</dbReference>
<evidence type="ECO:0000313" key="15">
    <source>
        <dbReference type="EMBL" id="KAK2172765.1"/>
    </source>
</evidence>
<evidence type="ECO:0000256" key="12">
    <source>
        <dbReference type="SAM" id="MobiDB-lite"/>
    </source>
</evidence>
<dbReference type="PROSITE" id="PS01187">
    <property type="entry name" value="EGF_CA"/>
    <property type="match status" value="2"/>
</dbReference>
<comment type="subcellular location">
    <subcellularLocation>
        <location evidence="1">Membrane</location>
        <topology evidence="1">Single-pass membrane protein</topology>
    </subcellularLocation>
</comment>
<dbReference type="GO" id="GO:0007399">
    <property type="term" value="P:nervous system development"/>
    <property type="evidence" value="ECO:0007669"/>
    <property type="project" value="UniProtKB-ARBA"/>
</dbReference>
<dbReference type="CDD" id="cd00054">
    <property type="entry name" value="EGF_CA"/>
    <property type="match status" value="2"/>
</dbReference>
<keyword evidence="9 11" id="KW-1015">Disulfide bond</keyword>
<evidence type="ECO:0000256" key="13">
    <source>
        <dbReference type="SAM" id="Phobius"/>
    </source>
</evidence>
<keyword evidence="8 13" id="KW-0472">Membrane</keyword>
<dbReference type="PANTHER" id="PTHR24049">
    <property type="entry name" value="CRUMBS FAMILY MEMBER"/>
    <property type="match status" value="1"/>
</dbReference>
<accession>A0AAD9NJY1</accession>
<dbReference type="SMART" id="SM00179">
    <property type="entry name" value="EGF_CA"/>
    <property type="match status" value="3"/>
</dbReference>
<dbReference type="GO" id="GO:0005886">
    <property type="term" value="C:plasma membrane"/>
    <property type="evidence" value="ECO:0007669"/>
    <property type="project" value="TreeGrafter"/>
</dbReference>
<evidence type="ECO:0000256" key="1">
    <source>
        <dbReference type="ARBA" id="ARBA00004167"/>
    </source>
</evidence>
<dbReference type="InterPro" id="IPR000152">
    <property type="entry name" value="EGF-type_Asp/Asn_hydroxyl_site"/>
</dbReference>
<dbReference type="Pfam" id="PF12661">
    <property type="entry name" value="hEGF"/>
    <property type="match status" value="1"/>
</dbReference>
<evidence type="ECO:0000256" key="6">
    <source>
        <dbReference type="ARBA" id="ARBA00022837"/>
    </source>
</evidence>
<evidence type="ECO:0000256" key="10">
    <source>
        <dbReference type="ARBA" id="ARBA00023180"/>
    </source>
</evidence>
<keyword evidence="3 13" id="KW-0812">Transmembrane</keyword>
<protein>
    <recommendedName>
        <fullName evidence="14">EGF-like domain-containing protein</fullName>
    </recommendedName>
</protein>
<dbReference type="GO" id="GO:0007157">
    <property type="term" value="P:heterophilic cell-cell adhesion via plasma membrane cell adhesion molecules"/>
    <property type="evidence" value="ECO:0007669"/>
    <property type="project" value="TreeGrafter"/>
</dbReference>
<evidence type="ECO:0000256" key="8">
    <source>
        <dbReference type="ARBA" id="ARBA00023136"/>
    </source>
</evidence>
<dbReference type="Proteomes" id="UP001209878">
    <property type="component" value="Unassembled WGS sequence"/>
</dbReference>
<dbReference type="EMBL" id="JAODUO010000931">
    <property type="protein sequence ID" value="KAK2172765.1"/>
    <property type="molecule type" value="Genomic_DNA"/>
</dbReference>
<organism evidence="15 16">
    <name type="scientific">Ridgeia piscesae</name>
    <name type="common">Tubeworm</name>
    <dbReference type="NCBI Taxonomy" id="27915"/>
    <lineage>
        <taxon>Eukaryota</taxon>
        <taxon>Metazoa</taxon>
        <taxon>Spiralia</taxon>
        <taxon>Lophotrochozoa</taxon>
        <taxon>Annelida</taxon>
        <taxon>Polychaeta</taxon>
        <taxon>Sedentaria</taxon>
        <taxon>Canalipalpata</taxon>
        <taxon>Sabellida</taxon>
        <taxon>Siboglinidae</taxon>
        <taxon>Ridgeia</taxon>
    </lineage>
</organism>
<dbReference type="GO" id="GO:0120025">
    <property type="term" value="C:plasma membrane bounded cell projection"/>
    <property type="evidence" value="ECO:0007669"/>
    <property type="project" value="UniProtKB-ARBA"/>
</dbReference>
<dbReference type="FunFam" id="2.10.25.10:FF:000247">
    <property type="entry name" value="Delta/notch like EGF repeat containing"/>
    <property type="match status" value="1"/>
</dbReference>
<feature type="transmembrane region" description="Helical" evidence="13">
    <location>
        <begin position="267"/>
        <end position="290"/>
    </location>
</feature>
<dbReference type="SMART" id="SM00181">
    <property type="entry name" value="EGF"/>
    <property type="match status" value="5"/>
</dbReference>
<evidence type="ECO:0000256" key="9">
    <source>
        <dbReference type="ARBA" id="ARBA00023157"/>
    </source>
</evidence>
<evidence type="ECO:0000256" key="5">
    <source>
        <dbReference type="ARBA" id="ARBA00022737"/>
    </source>
</evidence>
<feature type="domain" description="EGF-like" evidence="14">
    <location>
        <begin position="152"/>
        <end position="188"/>
    </location>
</feature>
<comment type="caution">
    <text evidence="11">Lacks conserved residue(s) required for the propagation of feature annotation.</text>
</comment>
<keyword evidence="5" id="KW-0677">Repeat</keyword>
<reference evidence="15" key="1">
    <citation type="journal article" date="2023" name="Mol. Biol. Evol.">
        <title>Third-Generation Sequencing Reveals the Adaptive Role of the Epigenome in Three Deep-Sea Polychaetes.</title>
        <authorList>
            <person name="Perez M."/>
            <person name="Aroh O."/>
            <person name="Sun Y."/>
            <person name="Lan Y."/>
            <person name="Juniper S.K."/>
            <person name="Young C.R."/>
            <person name="Angers B."/>
            <person name="Qian P.Y."/>
        </authorList>
    </citation>
    <scope>NUCLEOTIDE SEQUENCE</scope>
    <source>
        <strain evidence="15">R07B-5</strain>
    </source>
</reference>
<dbReference type="PROSITE" id="PS00010">
    <property type="entry name" value="ASX_HYDROXYL"/>
    <property type="match status" value="2"/>
</dbReference>
<keyword evidence="6" id="KW-0106">Calcium</keyword>
<dbReference type="AlphaFoldDB" id="A0AAD9NJY1"/>
<feature type="disulfide bond" evidence="11">
    <location>
        <begin position="76"/>
        <end position="85"/>
    </location>
</feature>
<evidence type="ECO:0000256" key="7">
    <source>
        <dbReference type="ARBA" id="ARBA00022989"/>
    </source>
</evidence>
<evidence type="ECO:0000256" key="4">
    <source>
        <dbReference type="ARBA" id="ARBA00022729"/>
    </source>
</evidence>
<evidence type="ECO:0000259" key="14">
    <source>
        <dbReference type="PROSITE" id="PS50026"/>
    </source>
</evidence>
<dbReference type="GO" id="GO:0032991">
    <property type="term" value="C:protein-containing complex"/>
    <property type="evidence" value="ECO:0007669"/>
    <property type="project" value="TreeGrafter"/>
</dbReference>
<dbReference type="InterPro" id="IPR051022">
    <property type="entry name" value="Notch_Cell-Fate_Det"/>
</dbReference>
<feature type="disulfide bond" evidence="11">
    <location>
        <begin position="140"/>
        <end position="149"/>
    </location>
</feature>
<dbReference type="SUPFAM" id="SSF57196">
    <property type="entry name" value="EGF/Laminin"/>
    <property type="match status" value="4"/>
</dbReference>
<evidence type="ECO:0000256" key="3">
    <source>
        <dbReference type="ARBA" id="ARBA00022692"/>
    </source>
</evidence>
<dbReference type="GO" id="GO:0045197">
    <property type="term" value="P:establishment or maintenance of epithelial cell apical/basal polarity"/>
    <property type="evidence" value="ECO:0007669"/>
    <property type="project" value="TreeGrafter"/>
</dbReference>
<comment type="caution">
    <text evidence="15">The sequence shown here is derived from an EMBL/GenBank/DDBJ whole genome shotgun (WGS) entry which is preliminary data.</text>
</comment>
<dbReference type="PROSITE" id="PS00022">
    <property type="entry name" value="EGF_1"/>
    <property type="match status" value="4"/>
</dbReference>
<sequence length="418" mass="44793">MHQESGRHCETDTDECASAPCLNGGRCIDQVAGYLCNCQEKYVGVTCLYQVSDNDQSPCLNGGTCYVHDGKAMCACPAAFSGDVCERDKCLDLTCLNNGTCVGGRCVCRPGFQGTDCSVDICMSFTCMNAGTCEAGVCRCVRGYTGLYCHQQMNECDSDPCQHEGTCRDHVNGFTCECQPDYNGTLCEHAIPTPPPSTSVPGTAEPDTWTNEKDTSATTGRDDTASTTAPTTERDVTYPTNVPTSGRDVTVPLKAPIGKQGDRADTLLWWLIGVITTLVVFVILVVVLLLRLVPCPKRNHPSAGQGFGTHATSNTDGTSLSSDIIFVNSTTSYNQNGREMPDVTIFFPENGSHRTSATGEHMSMSGRPGVATGGDNHNSAHNGYDNWNGPLRRSTDCTRPWVNVVGGGDAQYDVIRPV</sequence>
<keyword evidence="2 11" id="KW-0245">EGF-like domain</keyword>
<evidence type="ECO:0000256" key="11">
    <source>
        <dbReference type="PROSITE-ProRule" id="PRU00076"/>
    </source>
</evidence>
<feature type="domain" description="EGF-like" evidence="14">
    <location>
        <begin position="50"/>
        <end position="86"/>
    </location>
</feature>
<feature type="domain" description="EGF-like" evidence="14">
    <location>
        <begin position="118"/>
        <end position="150"/>
    </location>
</feature>